<gene>
    <name evidence="3" type="ORF">LMTR13_25690</name>
</gene>
<dbReference type="CDD" id="cd01066">
    <property type="entry name" value="APP_MetAP"/>
    <property type="match status" value="1"/>
</dbReference>
<dbReference type="InterPro" id="IPR029149">
    <property type="entry name" value="Creatin/AminoP/Spt16_N"/>
</dbReference>
<dbReference type="InterPro" id="IPR036005">
    <property type="entry name" value="Creatinase/aminopeptidase-like"/>
</dbReference>
<dbReference type="InterPro" id="IPR000994">
    <property type="entry name" value="Pept_M24"/>
</dbReference>
<keyword evidence="3" id="KW-0378">Hydrolase</keyword>
<dbReference type="EMBL" id="CP016428">
    <property type="protein sequence ID" value="ANW05861.1"/>
    <property type="molecule type" value="Genomic_DNA"/>
</dbReference>
<sequence>MNEPKRPFSSAEMTQRVNNTKHRMQASGVDLLLVSCPANTFYLSGYDACSYYTHQMLIVSLAEDEPILVVRNIDELGALLTVYMKPENVLSYGDEFVGSESSHPMEFIASIIRSRKLSAKIISVEMDNYYYSARSHAVLTAQLPNSQFKDADRLVNWVRAIKSPSELEYMMQAGKISTQAMHDAVNEIAPGVRQSQVAAKIYYREIYGDDDHSGEYICKPPLLPAGRLSATPHLTWVDAAHKQGELTSIELGACRHRYHAPLARAVHLGRPPARLKDTANILIEGLTAVVESVRPGMTCGEVEGAWRRVINRHGLLKESRIGYPVGIGYPPTWGELTYSLRPSDRTVLKPNMTFHCIPGIWTDEWGLMISESLRVTESGAQCFCEFPRELIVK</sequence>
<organism evidence="3 4">
    <name type="scientific">Bradyrhizobium icense</name>
    <dbReference type="NCBI Taxonomy" id="1274631"/>
    <lineage>
        <taxon>Bacteria</taxon>
        <taxon>Pseudomonadati</taxon>
        <taxon>Pseudomonadota</taxon>
        <taxon>Alphaproteobacteria</taxon>
        <taxon>Hyphomicrobiales</taxon>
        <taxon>Nitrobacteraceae</taxon>
        <taxon>Bradyrhizobium</taxon>
    </lineage>
</organism>
<reference evidence="3 4" key="1">
    <citation type="submission" date="2016-07" db="EMBL/GenBank/DDBJ databases">
        <title>Complete genome sequence of Bradyrhizobium icense LMTR 13T, a potential inoculant strain isolated from lima bean (Phaseolus lunatus) in Peru.</title>
        <authorList>
            <person name="Ormeno-Orrillo E."/>
            <person name="Duran D."/>
            <person name="Rogel M.A."/>
            <person name="Rey L."/>
            <person name="Imperial J."/>
            <person name="Ruiz-Argueso T."/>
            <person name="Martinez-Romero E."/>
        </authorList>
    </citation>
    <scope>NUCLEOTIDE SEQUENCE [LARGE SCALE GENOMIC DNA]</scope>
    <source>
        <strain evidence="3 4">LMTR 13</strain>
    </source>
</reference>
<dbReference type="SUPFAM" id="SSF53092">
    <property type="entry name" value="Creatinase/prolidase N-terminal domain"/>
    <property type="match status" value="1"/>
</dbReference>
<dbReference type="AlphaFoldDB" id="A0A1B1USV9"/>
<dbReference type="STRING" id="1274631.LMTR13_25690"/>
<dbReference type="PANTHER" id="PTHR46112">
    <property type="entry name" value="AMINOPEPTIDASE"/>
    <property type="match status" value="1"/>
</dbReference>
<dbReference type="OrthoDB" id="9761809at2"/>
<dbReference type="KEGG" id="bic:LMTR13_25690"/>
<dbReference type="InterPro" id="IPR050659">
    <property type="entry name" value="Peptidase_M24B"/>
</dbReference>
<evidence type="ECO:0000259" key="1">
    <source>
        <dbReference type="Pfam" id="PF00557"/>
    </source>
</evidence>
<protein>
    <submittedName>
        <fullName evidence="3">Ectoine hydrolase DoeA</fullName>
    </submittedName>
</protein>
<evidence type="ECO:0000313" key="3">
    <source>
        <dbReference type="EMBL" id="ANW05861.1"/>
    </source>
</evidence>
<dbReference type="RefSeq" id="WP_065732975.1">
    <property type="nucleotide sequence ID" value="NZ_CP016428.1"/>
</dbReference>
<dbReference type="SUPFAM" id="SSF55920">
    <property type="entry name" value="Creatinase/aminopeptidase"/>
    <property type="match status" value="1"/>
</dbReference>
<feature type="domain" description="Creatinase N-terminal" evidence="2">
    <location>
        <begin position="16"/>
        <end position="161"/>
    </location>
</feature>
<accession>A0A1B1USV9</accession>
<dbReference type="Gene3D" id="3.90.230.10">
    <property type="entry name" value="Creatinase/methionine aminopeptidase superfamily"/>
    <property type="match status" value="1"/>
</dbReference>
<dbReference type="InterPro" id="IPR000587">
    <property type="entry name" value="Creatinase_N"/>
</dbReference>
<dbReference type="PANTHER" id="PTHR46112:SF2">
    <property type="entry name" value="XAA-PRO AMINOPEPTIDASE P-RELATED"/>
    <property type="match status" value="1"/>
</dbReference>
<dbReference type="GO" id="GO:0016787">
    <property type="term" value="F:hydrolase activity"/>
    <property type="evidence" value="ECO:0007669"/>
    <property type="project" value="UniProtKB-KW"/>
</dbReference>
<evidence type="ECO:0000313" key="4">
    <source>
        <dbReference type="Proteomes" id="UP000092839"/>
    </source>
</evidence>
<proteinExistence type="predicted"/>
<feature type="domain" description="Peptidase M24" evidence="1">
    <location>
        <begin position="168"/>
        <end position="377"/>
    </location>
</feature>
<dbReference type="Proteomes" id="UP000092839">
    <property type="component" value="Chromosome"/>
</dbReference>
<dbReference type="Gene3D" id="3.40.350.10">
    <property type="entry name" value="Creatinase/prolidase N-terminal domain"/>
    <property type="match status" value="1"/>
</dbReference>
<dbReference type="Pfam" id="PF01321">
    <property type="entry name" value="Creatinase_N"/>
    <property type="match status" value="1"/>
</dbReference>
<evidence type="ECO:0000259" key="2">
    <source>
        <dbReference type="Pfam" id="PF01321"/>
    </source>
</evidence>
<dbReference type="Pfam" id="PF00557">
    <property type="entry name" value="Peptidase_M24"/>
    <property type="match status" value="1"/>
</dbReference>
<keyword evidence="4" id="KW-1185">Reference proteome</keyword>
<name>A0A1B1USV9_9BRAD</name>